<evidence type="ECO:0000256" key="5">
    <source>
        <dbReference type="ARBA" id="ARBA00023001"/>
    </source>
</evidence>
<organism evidence="12 13">
    <name type="scientific">Streptomyces coeruleoprunus</name>
    <dbReference type="NCBI Taxonomy" id="285563"/>
    <lineage>
        <taxon>Bacteria</taxon>
        <taxon>Bacillati</taxon>
        <taxon>Actinomycetota</taxon>
        <taxon>Actinomycetes</taxon>
        <taxon>Kitasatosporales</taxon>
        <taxon>Streptomycetaceae</taxon>
        <taxon>Streptomyces</taxon>
    </lineage>
</organism>
<keyword evidence="8" id="KW-0624">Polysaccharide degradation</keyword>
<dbReference type="RefSeq" id="WP_380841882.1">
    <property type="nucleotide sequence ID" value="NZ_JBHMCZ010000031.1"/>
</dbReference>
<evidence type="ECO:0000256" key="4">
    <source>
        <dbReference type="ARBA" id="ARBA00022801"/>
    </source>
</evidence>
<accession>A0ABV9XRH1</accession>
<dbReference type="EMBL" id="JBHSJD010000027">
    <property type="protein sequence ID" value="MFC5027074.1"/>
    <property type="molecule type" value="Genomic_DNA"/>
</dbReference>
<evidence type="ECO:0000256" key="8">
    <source>
        <dbReference type="ARBA" id="ARBA00023326"/>
    </source>
</evidence>
<evidence type="ECO:0000313" key="12">
    <source>
        <dbReference type="EMBL" id="MFC5027074.1"/>
    </source>
</evidence>
<dbReference type="InterPro" id="IPR033132">
    <property type="entry name" value="GH_1_N_CS"/>
</dbReference>
<sequence length="470" mass="51211">MSASFPPGFLWGTATAAYQIEGAAQEDGRGPSIWDTFSHTPGRTLNGDTGDVAADHYHRRPEDVRLMADLGLTAYRFSVSWPRVQPTGRGPAVQKGLDFYRALADDLLDRGITPVLTLYHWDLPQALEDEGGWPARDTARRFADYAGIVADALGDRVERWTTLNEPWCTAFLGYGSGVHAPGRTDPVTALHAAHHLNLAHGLGAQALRASLPAHAQLSISLNTCAVRARTASAADEDARRRIDALANRIFTGPLLQGAYPEDLLDDTAHLTDWPFVHADDLAVIQHPLDSLGINYYAPTVVSAATDSDGSAADDGHGASDHSPWPGADHVSFHQQPGERTDMGWGVDPTGLYDLLMRWTREAPGLPLVVTENGAAYPDRPAPDGTVHDVRRIRYLHGHLSALHRALADGADVRGYFLWSLLDNFEWSYGYGKRFGVVRVDYDTRARTPKASAHWYAKLARTGVLPDVPGA</sequence>
<comment type="catalytic activity">
    <reaction evidence="1 10">
        <text>Hydrolysis of terminal, non-reducing beta-D-glucosyl residues with release of beta-D-glucose.</text>
        <dbReference type="EC" id="3.2.1.21"/>
    </reaction>
</comment>
<dbReference type="Gene3D" id="3.20.20.80">
    <property type="entry name" value="Glycosidases"/>
    <property type="match status" value="1"/>
</dbReference>
<dbReference type="PANTHER" id="PTHR10353">
    <property type="entry name" value="GLYCOSYL HYDROLASE"/>
    <property type="match status" value="1"/>
</dbReference>
<gene>
    <name evidence="12" type="ORF">ACFPM3_33555</name>
</gene>
<evidence type="ECO:0000256" key="9">
    <source>
        <dbReference type="PROSITE-ProRule" id="PRU10055"/>
    </source>
</evidence>
<keyword evidence="5" id="KW-0136">Cellulose degradation</keyword>
<dbReference type="PRINTS" id="PR00131">
    <property type="entry name" value="GLHYDRLASE1"/>
</dbReference>
<dbReference type="NCBIfam" id="TIGR03356">
    <property type="entry name" value="BGL"/>
    <property type="match status" value="1"/>
</dbReference>
<protein>
    <recommendedName>
        <fullName evidence="3 10">Beta-glucosidase</fullName>
        <ecNumber evidence="3 10">3.2.1.21</ecNumber>
    </recommendedName>
</protein>
<keyword evidence="7 10" id="KW-0326">Glycosidase</keyword>
<dbReference type="InterPro" id="IPR018120">
    <property type="entry name" value="Glyco_hydro_1_AS"/>
</dbReference>
<evidence type="ECO:0000256" key="2">
    <source>
        <dbReference type="ARBA" id="ARBA00010838"/>
    </source>
</evidence>
<dbReference type="SUPFAM" id="SSF51445">
    <property type="entry name" value="(Trans)glycosidases"/>
    <property type="match status" value="1"/>
</dbReference>
<dbReference type="PANTHER" id="PTHR10353:SF36">
    <property type="entry name" value="LP05116P"/>
    <property type="match status" value="1"/>
</dbReference>
<dbReference type="EC" id="3.2.1.21" evidence="3 10"/>
<dbReference type="Proteomes" id="UP001595829">
    <property type="component" value="Unassembled WGS sequence"/>
</dbReference>
<feature type="active site" description="Nucleophile" evidence="9">
    <location>
        <position position="371"/>
    </location>
</feature>
<evidence type="ECO:0000256" key="1">
    <source>
        <dbReference type="ARBA" id="ARBA00000448"/>
    </source>
</evidence>
<dbReference type="Pfam" id="PF00232">
    <property type="entry name" value="Glyco_hydro_1"/>
    <property type="match status" value="1"/>
</dbReference>
<name>A0ABV9XRH1_9ACTN</name>
<dbReference type="InterPro" id="IPR001360">
    <property type="entry name" value="Glyco_hydro_1"/>
</dbReference>
<keyword evidence="13" id="KW-1185">Reference proteome</keyword>
<keyword evidence="6" id="KW-0119">Carbohydrate metabolism</keyword>
<evidence type="ECO:0000256" key="10">
    <source>
        <dbReference type="RuleBase" id="RU361175"/>
    </source>
</evidence>
<evidence type="ECO:0000256" key="7">
    <source>
        <dbReference type="ARBA" id="ARBA00023295"/>
    </source>
</evidence>
<keyword evidence="4 10" id="KW-0378">Hydrolase</keyword>
<evidence type="ECO:0000256" key="3">
    <source>
        <dbReference type="ARBA" id="ARBA00012744"/>
    </source>
</evidence>
<proteinExistence type="inferred from homology"/>
<feature type="region of interest" description="Disordered" evidence="11">
    <location>
        <begin position="306"/>
        <end position="343"/>
    </location>
</feature>
<reference evidence="13" key="1">
    <citation type="journal article" date="2019" name="Int. J. Syst. Evol. Microbiol.">
        <title>The Global Catalogue of Microorganisms (GCM) 10K type strain sequencing project: providing services to taxonomists for standard genome sequencing and annotation.</title>
        <authorList>
            <consortium name="The Broad Institute Genomics Platform"/>
            <consortium name="The Broad Institute Genome Sequencing Center for Infectious Disease"/>
            <person name="Wu L."/>
            <person name="Ma J."/>
        </authorList>
    </citation>
    <scope>NUCLEOTIDE SEQUENCE [LARGE SCALE GENOMIC DNA]</scope>
    <source>
        <strain evidence="13">CGMCC 4.1648</strain>
    </source>
</reference>
<evidence type="ECO:0000313" key="13">
    <source>
        <dbReference type="Proteomes" id="UP001595829"/>
    </source>
</evidence>
<evidence type="ECO:0000256" key="6">
    <source>
        <dbReference type="ARBA" id="ARBA00023277"/>
    </source>
</evidence>
<dbReference type="InterPro" id="IPR017853">
    <property type="entry name" value="GH"/>
</dbReference>
<dbReference type="PROSITE" id="PS00572">
    <property type="entry name" value="GLYCOSYL_HYDROL_F1_1"/>
    <property type="match status" value="1"/>
</dbReference>
<comment type="similarity">
    <text evidence="2 10">Belongs to the glycosyl hydrolase 1 family.</text>
</comment>
<dbReference type="PROSITE" id="PS00653">
    <property type="entry name" value="GLYCOSYL_HYDROL_F1_2"/>
    <property type="match status" value="1"/>
</dbReference>
<comment type="caution">
    <text evidence="12">The sequence shown here is derived from an EMBL/GenBank/DDBJ whole genome shotgun (WGS) entry which is preliminary data.</text>
</comment>
<dbReference type="GO" id="GO:0008422">
    <property type="term" value="F:beta-glucosidase activity"/>
    <property type="evidence" value="ECO:0007669"/>
    <property type="project" value="UniProtKB-EC"/>
</dbReference>
<evidence type="ECO:0000256" key="11">
    <source>
        <dbReference type="SAM" id="MobiDB-lite"/>
    </source>
</evidence>
<dbReference type="InterPro" id="IPR017736">
    <property type="entry name" value="Glyco_hydro_1_beta-glucosidase"/>
</dbReference>